<evidence type="ECO:0000259" key="11">
    <source>
        <dbReference type="Pfam" id="PF01120"/>
    </source>
</evidence>
<evidence type="ECO:0000256" key="7">
    <source>
        <dbReference type="ARBA" id="ARBA00023295"/>
    </source>
</evidence>
<dbReference type="PRINTS" id="PR00741">
    <property type="entry name" value="GLHYDRLASE29"/>
</dbReference>
<evidence type="ECO:0000313" key="13">
    <source>
        <dbReference type="EMBL" id="OTF75111.1"/>
    </source>
</evidence>
<dbReference type="AlphaFoldDB" id="A0A1Y3B2R1"/>
<dbReference type="InterPro" id="IPR013780">
    <property type="entry name" value="Glyco_hydro_b"/>
</dbReference>
<evidence type="ECO:0000256" key="6">
    <source>
        <dbReference type="ARBA" id="ARBA00023180"/>
    </source>
</evidence>
<dbReference type="Proteomes" id="UP000194236">
    <property type="component" value="Unassembled WGS sequence"/>
</dbReference>
<protein>
    <recommendedName>
        <fullName evidence="8">Putative alpha-L-fucosidase</fullName>
        <ecNumber evidence="3">3.2.1.51</ecNumber>
    </recommendedName>
    <alternativeName>
        <fullName evidence="9">Alpha-L-fucoside fucohydrolase</fullName>
    </alternativeName>
</protein>
<evidence type="ECO:0000256" key="10">
    <source>
        <dbReference type="PIRNR" id="PIRNR001092"/>
    </source>
</evidence>
<dbReference type="Pfam" id="PF01120">
    <property type="entry name" value="Alpha_L_fucos"/>
    <property type="match status" value="1"/>
</dbReference>
<keyword evidence="7 10" id="KW-0326">Glycosidase</keyword>
<evidence type="ECO:0000256" key="5">
    <source>
        <dbReference type="ARBA" id="ARBA00022801"/>
    </source>
</evidence>
<evidence type="ECO:0000259" key="12">
    <source>
        <dbReference type="Pfam" id="PF16757"/>
    </source>
</evidence>
<organism evidence="13 14">
    <name type="scientific">Euroglyphus maynei</name>
    <name type="common">Mayne's house dust mite</name>
    <dbReference type="NCBI Taxonomy" id="6958"/>
    <lineage>
        <taxon>Eukaryota</taxon>
        <taxon>Metazoa</taxon>
        <taxon>Ecdysozoa</taxon>
        <taxon>Arthropoda</taxon>
        <taxon>Chelicerata</taxon>
        <taxon>Arachnida</taxon>
        <taxon>Acari</taxon>
        <taxon>Acariformes</taxon>
        <taxon>Sarcoptiformes</taxon>
        <taxon>Astigmata</taxon>
        <taxon>Psoroptidia</taxon>
        <taxon>Analgoidea</taxon>
        <taxon>Pyroglyphidae</taxon>
        <taxon>Pyroglyphinae</taxon>
        <taxon>Euroglyphus</taxon>
    </lineage>
</organism>
<evidence type="ECO:0000256" key="2">
    <source>
        <dbReference type="ARBA" id="ARBA00007951"/>
    </source>
</evidence>
<accession>A0A1Y3B2R1</accession>
<dbReference type="PANTHER" id="PTHR10030:SF37">
    <property type="entry name" value="ALPHA-L-FUCOSIDASE-RELATED"/>
    <property type="match status" value="1"/>
</dbReference>
<dbReference type="SMART" id="SM00812">
    <property type="entry name" value="Alpha_L_fucos"/>
    <property type="match status" value="1"/>
</dbReference>
<evidence type="ECO:0000256" key="4">
    <source>
        <dbReference type="ARBA" id="ARBA00022729"/>
    </source>
</evidence>
<keyword evidence="5 10" id="KW-0378">Hydrolase</keyword>
<dbReference type="GO" id="GO:0006004">
    <property type="term" value="P:fucose metabolic process"/>
    <property type="evidence" value="ECO:0007669"/>
    <property type="project" value="InterPro"/>
</dbReference>
<dbReference type="InterPro" id="IPR000933">
    <property type="entry name" value="Glyco_hydro_29"/>
</dbReference>
<comment type="function">
    <text evidence="1">Alpha-L-fucosidase is responsible for hydrolyzing the alpha-1,6-linked fucose joined to the reducing-end N-acetylglucosamine of the carbohydrate moieties of glycoproteins.</text>
</comment>
<dbReference type="GO" id="GO:0005764">
    <property type="term" value="C:lysosome"/>
    <property type="evidence" value="ECO:0007669"/>
    <property type="project" value="TreeGrafter"/>
</dbReference>
<dbReference type="EMBL" id="MUJZ01043654">
    <property type="protein sequence ID" value="OTF75111.1"/>
    <property type="molecule type" value="Genomic_DNA"/>
</dbReference>
<dbReference type="Pfam" id="PF16757">
    <property type="entry name" value="Fucosidase_C"/>
    <property type="match status" value="1"/>
</dbReference>
<gene>
    <name evidence="13" type="ORF">BLA29_000224</name>
</gene>
<evidence type="ECO:0000256" key="3">
    <source>
        <dbReference type="ARBA" id="ARBA00012662"/>
    </source>
</evidence>
<dbReference type="SUPFAM" id="SSF51445">
    <property type="entry name" value="(Trans)glycosidases"/>
    <property type="match status" value="1"/>
</dbReference>
<dbReference type="PANTHER" id="PTHR10030">
    <property type="entry name" value="ALPHA-L-FUCOSIDASE"/>
    <property type="match status" value="1"/>
</dbReference>
<dbReference type="GO" id="GO:0004560">
    <property type="term" value="F:alpha-L-fucosidase activity"/>
    <property type="evidence" value="ECO:0007669"/>
    <property type="project" value="UniProtKB-EC"/>
</dbReference>
<dbReference type="FunFam" id="3.20.20.80:FF:000027">
    <property type="entry name" value="Alpha-L-fucosidase"/>
    <property type="match status" value="1"/>
</dbReference>
<feature type="domain" description="Alpha-L-fucosidase C-terminal" evidence="12">
    <location>
        <begin position="376"/>
        <end position="452"/>
    </location>
</feature>
<keyword evidence="14" id="KW-1185">Reference proteome</keyword>
<dbReference type="InterPro" id="IPR016286">
    <property type="entry name" value="FUC_metazoa-typ"/>
</dbReference>
<sequence length="454" mass="53075">MRSSTLILLIINLVTIVQSVHYEPNWKSLDARKLPEWYDRAKIGVFIHFGLFSSPSYVSEWFWDFWRDPSSSYVYQHAQLLRYMRDNFKPNFTYAEFGANFQTEFFNATHWAEIIKKSGARYTVLTTKHHEGFTLWPSTYSFQWNSMALGPKRDIVGEFSAAIRKIGNIHLGLYYSLFEWFHPLYLKDKEHNYTTHEYVRLKARPELEELINTYLPELLWSDGDAVYNDTYWNSTDILAWLYNDSPVKDVIVTNDRWGTNCHNKHGGFFDGPDRNNPNSLPKHKWESAISIDQLAWGYRREASLNQLLTINALIHQLLKTISFGGNFLVNVGPNKDGRIMPIFEERLSQLGQWLEINGEAIYESRIYDKCQMSNKNRTFYTTKPNSIYGITLDWPNEGVLEFECIDYNDVNQVTLLGSSEPIKYGPGSNGTLVKFPKWIPNNTLKYAYSFKFHV</sequence>
<name>A0A1Y3B2R1_EURMA</name>
<dbReference type="EC" id="3.2.1.51" evidence="3"/>
<dbReference type="OrthoDB" id="6039950at2759"/>
<proteinExistence type="inferred from homology"/>
<dbReference type="Gene3D" id="3.20.20.80">
    <property type="entry name" value="Glycosidases"/>
    <property type="match status" value="1"/>
</dbReference>
<comment type="caution">
    <text evidence="13">The sequence shown here is derived from an EMBL/GenBank/DDBJ whole genome shotgun (WGS) entry which is preliminary data.</text>
</comment>
<dbReference type="InterPro" id="IPR031919">
    <property type="entry name" value="Fucosidase_C"/>
</dbReference>
<evidence type="ECO:0000256" key="1">
    <source>
        <dbReference type="ARBA" id="ARBA00004071"/>
    </source>
</evidence>
<feature type="domain" description="Glycoside hydrolase family 29 N-terminal" evidence="11">
    <location>
        <begin position="14"/>
        <end position="359"/>
    </location>
</feature>
<evidence type="ECO:0000313" key="14">
    <source>
        <dbReference type="Proteomes" id="UP000194236"/>
    </source>
</evidence>
<feature type="chain" id="PRO_5016195962" description="Putative alpha-L-fucosidase" evidence="10">
    <location>
        <begin position="20"/>
        <end position="454"/>
    </location>
</feature>
<keyword evidence="6" id="KW-0325">Glycoprotein</keyword>
<dbReference type="PIRSF" id="PIRSF001092">
    <property type="entry name" value="Alpha-L-fucosidase"/>
    <property type="match status" value="1"/>
</dbReference>
<dbReference type="InterPro" id="IPR017853">
    <property type="entry name" value="GH"/>
</dbReference>
<dbReference type="GO" id="GO:0016139">
    <property type="term" value="P:glycoside catabolic process"/>
    <property type="evidence" value="ECO:0007669"/>
    <property type="project" value="TreeGrafter"/>
</dbReference>
<comment type="similarity">
    <text evidence="2 10">Belongs to the glycosyl hydrolase 29 family.</text>
</comment>
<dbReference type="Gene3D" id="2.60.40.1180">
    <property type="entry name" value="Golgi alpha-mannosidase II"/>
    <property type="match status" value="1"/>
</dbReference>
<dbReference type="InterPro" id="IPR057739">
    <property type="entry name" value="Glyco_hydro_29_N"/>
</dbReference>
<keyword evidence="4 10" id="KW-0732">Signal</keyword>
<feature type="signal peptide" evidence="10">
    <location>
        <begin position="1"/>
        <end position="19"/>
    </location>
</feature>
<evidence type="ECO:0000256" key="9">
    <source>
        <dbReference type="ARBA" id="ARBA00081661"/>
    </source>
</evidence>
<reference evidence="13 14" key="1">
    <citation type="submission" date="2017-03" db="EMBL/GenBank/DDBJ databases">
        <title>Genome Survey of Euroglyphus maynei.</title>
        <authorList>
            <person name="Arlian L.G."/>
            <person name="Morgan M.S."/>
            <person name="Rider S.D."/>
        </authorList>
    </citation>
    <scope>NUCLEOTIDE SEQUENCE [LARGE SCALE GENOMIC DNA]</scope>
    <source>
        <strain evidence="13">Arlian Lab</strain>
        <tissue evidence="13">Whole body</tissue>
    </source>
</reference>
<evidence type="ECO:0000256" key="8">
    <source>
        <dbReference type="ARBA" id="ARBA00074133"/>
    </source>
</evidence>